<comment type="caution">
    <text evidence="1">The sequence shown here is derived from an EMBL/GenBank/DDBJ whole genome shotgun (WGS) entry which is preliminary data.</text>
</comment>
<keyword evidence="2" id="KW-1185">Reference proteome</keyword>
<gene>
    <name evidence="1" type="ORF">M9H77_09014</name>
</gene>
<dbReference type="EMBL" id="CM044702">
    <property type="protein sequence ID" value="KAI5678064.1"/>
    <property type="molecule type" value="Genomic_DNA"/>
</dbReference>
<accession>A0ACC0BZE3</accession>
<organism evidence="1 2">
    <name type="scientific">Catharanthus roseus</name>
    <name type="common">Madagascar periwinkle</name>
    <name type="synonym">Vinca rosea</name>
    <dbReference type="NCBI Taxonomy" id="4058"/>
    <lineage>
        <taxon>Eukaryota</taxon>
        <taxon>Viridiplantae</taxon>
        <taxon>Streptophyta</taxon>
        <taxon>Embryophyta</taxon>
        <taxon>Tracheophyta</taxon>
        <taxon>Spermatophyta</taxon>
        <taxon>Magnoliopsida</taxon>
        <taxon>eudicotyledons</taxon>
        <taxon>Gunneridae</taxon>
        <taxon>Pentapetalae</taxon>
        <taxon>asterids</taxon>
        <taxon>lamiids</taxon>
        <taxon>Gentianales</taxon>
        <taxon>Apocynaceae</taxon>
        <taxon>Rauvolfioideae</taxon>
        <taxon>Vinceae</taxon>
        <taxon>Catharanthinae</taxon>
        <taxon>Catharanthus</taxon>
    </lineage>
</organism>
<proteinExistence type="predicted"/>
<reference evidence="2" key="1">
    <citation type="journal article" date="2023" name="Nat. Plants">
        <title>Single-cell RNA sequencing provides a high-resolution roadmap for understanding the multicellular compartmentation of specialized metabolism.</title>
        <authorList>
            <person name="Sun S."/>
            <person name="Shen X."/>
            <person name="Li Y."/>
            <person name="Li Y."/>
            <person name="Wang S."/>
            <person name="Li R."/>
            <person name="Zhang H."/>
            <person name="Shen G."/>
            <person name="Guo B."/>
            <person name="Wei J."/>
            <person name="Xu J."/>
            <person name="St-Pierre B."/>
            <person name="Chen S."/>
            <person name="Sun C."/>
        </authorList>
    </citation>
    <scope>NUCLEOTIDE SEQUENCE [LARGE SCALE GENOMIC DNA]</scope>
</reference>
<name>A0ACC0BZE3_CATRO</name>
<evidence type="ECO:0000313" key="2">
    <source>
        <dbReference type="Proteomes" id="UP001060085"/>
    </source>
</evidence>
<dbReference type="Proteomes" id="UP001060085">
    <property type="component" value="Linkage Group LG02"/>
</dbReference>
<evidence type="ECO:0000313" key="1">
    <source>
        <dbReference type="EMBL" id="KAI5678064.1"/>
    </source>
</evidence>
<protein>
    <submittedName>
        <fullName evidence="1">Uncharacterized protein</fullName>
    </submittedName>
</protein>
<sequence>MTSVLTSDPERYFGILAMSYNYLPQHLKACFLYLCAFPEDCDIECWRLIRLWVAEGFIKAKDPRDLEEMAEENLEDLIGRNLVLVGKRSSSGRIKTCFIHDLLRDLCFREARREKFMHTGIVRCLSLHSGSCSNFHSDHSIQLTYSLLCFDVGFDDVQIFLSSFKFKLLRVLDIGFMRFDYFPLVILKLVHLRFIALTSACDLPSSISDLWNLQTVLVQGPWIGRKYGKVPTLPAEIWKMSNLRHLSFTATCALPGPFRAEDNGNNSLVLQNLHALSTMRIASWTKEVSENMPNLKKLGIHETKEDSESCETLSCFPSDLFYLHNLETLKCSFNYLNQKKMRLPDWNAFPEKLKNLTLSGSYLPWEDMDTLGLLPNLELLKLKNNAFQGQVWEPNEEGFQRLKLLLIEKTDLVHWRESYDNFPRLQFLILRSCEFLEEIPCKIADLLELIELHNCSPSAESSAKMIQEEQRNLSNESLVVQDMDSLGLLPNLEVLKLKNYAFQGQVWEPNEEGFQRLILLLIEKPDLVHWRARKSHSHSHGAIIR</sequence>